<dbReference type="InterPro" id="IPR035463">
    <property type="entry name" value="Pex13"/>
</dbReference>
<dbReference type="InterPro" id="IPR001452">
    <property type="entry name" value="SH3_domain"/>
</dbReference>
<dbReference type="EMBL" id="JANEYG010000001">
    <property type="protein sequence ID" value="KAJ8925353.1"/>
    <property type="molecule type" value="Genomic_DNA"/>
</dbReference>
<evidence type="ECO:0000256" key="14">
    <source>
        <dbReference type="SAM" id="MobiDB-lite"/>
    </source>
</evidence>
<evidence type="ECO:0000259" key="15">
    <source>
        <dbReference type="PROSITE" id="PS50002"/>
    </source>
</evidence>
<evidence type="ECO:0000256" key="6">
    <source>
        <dbReference type="ARBA" id="ARBA00022989"/>
    </source>
</evidence>
<evidence type="ECO:0000256" key="5">
    <source>
        <dbReference type="ARBA" id="ARBA00022927"/>
    </source>
</evidence>
<name>A0AAV8WG69_9CUCU</name>
<protein>
    <recommendedName>
        <fullName evidence="11">Peroxisomal membrane protein PEX13</fullName>
    </recommendedName>
    <alternativeName>
        <fullName evidence="10">Peroxin-13</fullName>
    </alternativeName>
</protein>
<feature type="compositionally biased region" description="Polar residues" evidence="14">
    <location>
        <begin position="358"/>
        <end position="368"/>
    </location>
</feature>
<feature type="region of interest" description="Disordered" evidence="14">
    <location>
        <begin position="388"/>
        <end position="410"/>
    </location>
</feature>
<comment type="subcellular location">
    <subcellularLocation>
        <location evidence="12">Peroxisome membrane</location>
    </subcellularLocation>
</comment>
<keyword evidence="7" id="KW-0811">Translocation</keyword>
<dbReference type="Pfam" id="PF04088">
    <property type="entry name" value="Peroxin-13_N"/>
    <property type="match status" value="1"/>
</dbReference>
<evidence type="ECO:0000256" key="7">
    <source>
        <dbReference type="ARBA" id="ARBA00023010"/>
    </source>
</evidence>
<comment type="similarity">
    <text evidence="1">Belongs to the peroxin-13 family.</text>
</comment>
<dbReference type="InterPro" id="IPR036028">
    <property type="entry name" value="SH3-like_dom_sf"/>
</dbReference>
<evidence type="ECO:0000256" key="8">
    <source>
        <dbReference type="ARBA" id="ARBA00023136"/>
    </source>
</evidence>
<accession>A0AAV8WG69</accession>
<evidence type="ECO:0000256" key="4">
    <source>
        <dbReference type="ARBA" id="ARBA00022692"/>
    </source>
</evidence>
<proteinExistence type="inferred from homology"/>
<dbReference type="GO" id="GO:0005778">
    <property type="term" value="C:peroxisomal membrane"/>
    <property type="evidence" value="ECO:0007669"/>
    <property type="project" value="UniProtKB-SubCell"/>
</dbReference>
<keyword evidence="9" id="KW-0576">Peroxisome</keyword>
<keyword evidence="3" id="KW-0813">Transport</keyword>
<reference evidence="16 17" key="1">
    <citation type="journal article" date="2023" name="Insect Mol. Biol.">
        <title>Genome sequencing provides insights into the evolution of gene families encoding plant cell wall-degrading enzymes in longhorned beetles.</title>
        <authorList>
            <person name="Shin N.R."/>
            <person name="Okamura Y."/>
            <person name="Kirsch R."/>
            <person name="Pauchet Y."/>
        </authorList>
    </citation>
    <scope>NUCLEOTIDE SEQUENCE [LARGE SCALE GENOMIC DNA]</scope>
    <source>
        <strain evidence="16">EAD_L_NR</strain>
    </source>
</reference>
<evidence type="ECO:0000256" key="1">
    <source>
        <dbReference type="ARBA" id="ARBA00006033"/>
    </source>
</evidence>
<keyword evidence="2 13" id="KW-0728">SH3 domain</keyword>
<comment type="caution">
    <text evidence="16">The sequence shown here is derived from an EMBL/GenBank/DDBJ whole genome shotgun (WGS) entry which is preliminary data.</text>
</comment>
<dbReference type="SUPFAM" id="SSF50044">
    <property type="entry name" value="SH3-domain"/>
    <property type="match status" value="1"/>
</dbReference>
<dbReference type="GO" id="GO:1990429">
    <property type="term" value="C:peroxisomal importomer complex"/>
    <property type="evidence" value="ECO:0007669"/>
    <property type="project" value="TreeGrafter"/>
</dbReference>
<dbReference type="Gene3D" id="2.30.30.40">
    <property type="entry name" value="SH3 Domains"/>
    <property type="match status" value="1"/>
</dbReference>
<dbReference type="Proteomes" id="UP001159042">
    <property type="component" value="Unassembled WGS sequence"/>
</dbReference>
<dbReference type="AlphaFoldDB" id="A0AAV8WG69"/>
<feature type="compositionally biased region" description="Polar residues" evidence="14">
    <location>
        <begin position="392"/>
        <end position="410"/>
    </location>
</feature>
<evidence type="ECO:0000256" key="3">
    <source>
        <dbReference type="ARBA" id="ARBA00022448"/>
    </source>
</evidence>
<keyword evidence="17" id="KW-1185">Reference proteome</keyword>
<keyword evidence="4" id="KW-0812">Transmembrane</keyword>
<evidence type="ECO:0000313" key="16">
    <source>
        <dbReference type="EMBL" id="KAJ8925353.1"/>
    </source>
</evidence>
<evidence type="ECO:0000256" key="10">
    <source>
        <dbReference type="ARBA" id="ARBA00029693"/>
    </source>
</evidence>
<evidence type="ECO:0000256" key="9">
    <source>
        <dbReference type="ARBA" id="ARBA00023140"/>
    </source>
</evidence>
<dbReference type="PANTHER" id="PTHR19332:SF1">
    <property type="entry name" value="PEROXISOMAL MEMBRANE PROTEIN PEX13"/>
    <property type="match status" value="1"/>
</dbReference>
<dbReference type="Pfam" id="PF07653">
    <property type="entry name" value="SH3_2"/>
    <property type="match status" value="1"/>
</dbReference>
<evidence type="ECO:0000313" key="17">
    <source>
        <dbReference type="Proteomes" id="UP001159042"/>
    </source>
</evidence>
<sequence>MASPFYCLERNNLQNSSIMRNGTTGINGPISGSRSAPVLPPRPLNSPLVANSGYTNSYMPYSGTITFIGGMGYGGYGSYGTSYGSYGMPYRSSMYNSYGSYGGYNNFGMFGNGHPSISGDDHERRFIQYAEESSRNTFASVESIVRAFNSLAMMLDNTFFAMTSSFRAVLSVAENFGRLRTMFGHIWYSVNVFRLLNWLYRKLLRLFGYKVPSSTASVAWKEAAHGISASPAADPSGSSWPTIAFLGVLVSAPYIISRFLPKYEDKGDPVNWKSPGIRAKAVFDFIATAPNELTILTNDEVTLAPTYIQEEMNLKNSGWAFAVCKGKSGVVPLNYLVISKNKPVGNSIENTLPVPRPSSRNSTKTNTKRVSFGENQIFENVDIDDYAVKPENGTSQTGIDKNTKSQVAGKQSCDIDNNNIVEEGSLENK</sequence>
<dbReference type="PROSITE" id="PS50002">
    <property type="entry name" value="SH3"/>
    <property type="match status" value="1"/>
</dbReference>
<keyword evidence="5" id="KW-0653">Protein transport</keyword>
<gene>
    <name evidence="16" type="ORF">NQ315_009183</name>
</gene>
<dbReference type="PANTHER" id="PTHR19332">
    <property type="entry name" value="PEROXISOMAL MEMBRANE PROTEIN PEX13"/>
    <property type="match status" value="1"/>
</dbReference>
<dbReference type="GO" id="GO:0016560">
    <property type="term" value="P:protein import into peroxisome matrix, docking"/>
    <property type="evidence" value="ECO:0007669"/>
    <property type="project" value="InterPro"/>
</dbReference>
<dbReference type="SMART" id="SM00326">
    <property type="entry name" value="SH3"/>
    <property type="match status" value="1"/>
</dbReference>
<evidence type="ECO:0000256" key="2">
    <source>
        <dbReference type="ARBA" id="ARBA00022443"/>
    </source>
</evidence>
<feature type="domain" description="SH3" evidence="15">
    <location>
        <begin position="274"/>
        <end position="341"/>
    </location>
</feature>
<dbReference type="InterPro" id="IPR007223">
    <property type="entry name" value="Peroxin-13_N"/>
</dbReference>
<evidence type="ECO:0000256" key="11">
    <source>
        <dbReference type="ARBA" id="ARBA00034535"/>
    </source>
</evidence>
<keyword evidence="6" id="KW-1133">Transmembrane helix</keyword>
<evidence type="ECO:0000256" key="12">
    <source>
        <dbReference type="ARBA" id="ARBA00046271"/>
    </source>
</evidence>
<keyword evidence="8" id="KW-0472">Membrane</keyword>
<feature type="region of interest" description="Disordered" evidence="14">
    <location>
        <begin position="348"/>
        <end position="368"/>
    </location>
</feature>
<organism evidence="16 17">
    <name type="scientific">Exocentrus adspersus</name>
    <dbReference type="NCBI Taxonomy" id="1586481"/>
    <lineage>
        <taxon>Eukaryota</taxon>
        <taxon>Metazoa</taxon>
        <taxon>Ecdysozoa</taxon>
        <taxon>Arthropoda</taxon>
        <taxon>Hexapoda</taxon>
        <taxon>Insecta</taxon>
        <taxon>Pterygota</taxon>
        <taxon>Neoptera</taxon>
        <taxon>Endopterygota</taxon>
        <taxon>Coleoptera</taxon>
        <taxon>Polyphaga</taxon>
        <taxon>Cucujiformia</taxon>
        <taxon>Chrysomeloidea</taxon>
        <taxon>Cerambycidae</taxon>
        <taxon>Lamiinae</taxon>
        <taxon>Acanthocinini</taxon>
        <taxon>Exocentrus</taxon>
    </lineage>
</organism>
<evidence type="ECO:0000256" key="13">
    <source>
        <dbReference type="PROSITE-ProRule" id="PRU00192"/>
    </source>
</evidence>